<dbReference type="Gene3D" id="2.130.10.10">
    <property type="entry name" value="YVTN repeat-like/Quinoprotein amine dehydrogenase"/>
    <property type="match status" value="1"/>
</dbReference>
<dbReference type="PRINTS" id="PR01547">
    <property type="entry name" value="YEAST176DUF"/>
</dbReference>
<feature type="region of interest" description="Disordered" evidence="4">
    <location>
        <begin position="1"/>
        <end position="50"/>
    </location>
</feature>
<dbReference type="InterPro" id="IPR001680">
    <property type="entry name" value="WD40_rpt"/>
</dbReference>
<accession>A0AAV1JEG3</accession>
<feature type="region of interest" description="Disordered" evidence="4">
    <location>
        <begin position="705"/>
        <end position="734"/>
    </location>
</feature>
<dbReference type="GO" id="GO:0030307">
    <property type="term" value="P:positive regulation of cell growth"/>
    <property type="evidence" value="ECO:0007669"/>
    <property type="project" value="TreeGrafter"/>
</dbReference>
<comment type="similarity">
    <text evidence="1">Belongs to the WD repeat RAPTOR family.</text>
</comment>
<dbReference type="InterPro" id="IPR004083">
    <property type="entry name" value="Raptor"/>
</dbReference>
<dbReference type="Gene3D" id="1.25.10.10">
    <property type="entry name" value="Leucine-rich Repeat Variant"/>
    <property type="match status" value="1"/>
</dbReference>
<dbReference type="GO" id="GO:0030674">
    <property type="term" value="F:protein-macromolecule adaptor activity"/>
    <property type="evidence" value="ECO:0007669"/>
    <property type="project" value="TreeGrafter"/>
</dbReference>
<sequence>MTDMPPYLAINDEENNSDRSDSDSSDYEDNLPLCFNQPRHTEPIKGADREEHTWRVKEKYKTHCVALVLCLNVGVDPPDVVKTQPCARLECWIDPNSLSPTKALESIGHALQTQYERWQPRARYKQSLDPTCDEIKKLCCSLRRNAKEERVLFHYNGHGVPKPTAQGEIWVFNKAYTQYIPLSMYDLQSWMGAPSLYVYDCSNAGLIVENFKQFAEQHEKDYALQVSSKGAEAIGPPVSYKNCIQLAACASGQSLPMSPELPADLFTSCLTTPVKMAMKWFVLRSRLRSAREGLIDLIDKIPGQVTDRRTMLGELNWIFTAITDTIAWSSLPPDLFQQLFRADLLTASLCRNFLLADRIMRSYNCTPVSSPALPSLARHPLWAAWEHTLDLALAQLPGLVAERSLHYKHSPFFRDQLTAFQLWLDLGEWSVSRAPPEQLPMVLQVLLSTLHRVRALHILCRFLALGEWAVRAVLGVGIFPYMLKLLQASAPDLRPAMLYIWAKIVAVDPTCQADLVNAKGHKYFLAILQDPSVSTEHRTLAAFVLAGIVDNYPAGQEAALQGSMISACLEQIGEGNARSEGVLEQWACIGLGRLWRGCEAARGAGARDLAHEKIATLLAHRRVETRAACAFALACFLGAAPLAARTDHANALDHQVAVLLAARLAADASPLLRAEILAALQWVVLIFEQHFIAVYIQERMRRSDREGRSSGGGHVEPGCEALAGGRGARNPSPAHHSLSLPAIGFGSVYMKLWSCVCAMCREPHPTLAQMANDIIGYIANQVDNVSREVERHTSSGSNSLPPSPNTRPSLAHPAHHDTRTLPLGHRRGRSGLPHTTSEDSFSSSSSQSAKKAIVSTQYVEWASAQFARGDADTWGSLAAPERGATAEGVCSRAPASPVDDVECRAYHERLWRRTRNANIRREAKALRTTRVARLETQAFYSRCPLPPAVVLFHPYEQHAAVASKDNFGIWDWGTAAKLCVGTWRRAWGRITSLAYLDAHHCTALAVASHQGNLAIYRPSGSGMEPQLVSAWRALDVRPAPDYRPPPAQPLYSLAQLVSEQFASADERLAAGKTRADSHLGAGSGGGGWTPPPPGTLLRWSARRCSLALAGPAPTVRLWDATAEMLHGDIETDSESAVTCLWRGGWLTVCGFADGSIRAWDERTPARPLYTLRDHASPALAASPRGDQHAIVTGCVDGAVRIYDTRKVSPVVVVKATAPLAAVDVHPRAQLVACGSVNQARVVSHFSSVAVCDGRRFEGLVGVRVLVGGAPVTLALRPGASLRALTQANCSCRFDHKNQLRTVNSKLKKYN</sequence>
<dbReference type="InterPro" id="IPR015943">
    <property type="entry name" value="WD40/YVTN_repeat-like_dom_sf"/>
</dbReference>
<dbReference type="PANTHER" id="PTHR12848">
    <property type="entry name" value="REGULATORY-ASSOCIATED PROTEIN OF MTOR"/>
    <property type="match status" value="1"/>
</dbReference>
<dbReference type="SMART" id="SM01302">
    <property type="entry name" value="Raptor_N"/>
    <property type="match status" value="1"/>
</dbReference>
<evidence type="ECO:0000256" key="4">
    <source>
        <dbReference type="SAM" id="MobiDB-lite"/>
    </source>
</evidence>
<dbReference type="InterPro" id="IPR036322">
    <property type="entry name" value="WD40_repeat_dom_sf"/>
</dbReference>
<feature type="compositionally biased region" description="Basic and acidic residues" evidence="4">
    <location>
        <begin position="39"/>
        <end position="50"/>
    </location>
</feature>
<organism evidence="6 7">
    <name type="scientific">Leptosia nina</name>
    <dbReference type="NCBI Taxonomy" id="320188"/>
    <lineage>
        <taxon>Eukaryota</taxon>
        <taxon>Metazoa</taxon>
        <taxon>Ecdysozoa</taxon>
        <taxon>Arthropoda</taxon>
        <taxon>Hexapoda</taxon>
        <taxon>Insecta</taxon>
        <taxon>Pterygota</taxon>
        <taxon>Neoptera</taxon>
        <taxon>Endopterygota</taxon>
        <taxon>Lepidoptera</taxon>
        <taxon>Glossata</taxon>
        <taxon>Ditrysia</taxon>
        <taxon>Papilionoidea</taxon>
        <taxon>Pieridae</taxon>
        <taxon>Pierinae</taxon>
        <taxon>Leptosia</taxon>
    </lineage>
</organism>
<dbReference type="Pfam" id="PF14538">
    <property type="entry name" value="Raptor_N"/>
    <property type="match status" value="1"/>
</dbReference>
<dbReference type="SMART" id="SM00320">
    <property type="entry name" value="WD40"/>
    <property type="match status" value="4"/>
</dbReference>
<evidence type="ECO:0000313" key="6">
    <source>
        <dbReference type="EMBL" id="CAK1546885.1"/>
    </source>
</evidence>
<keyword evidence="2" id="KW-0853">WD repeat</keyword>
<dbReference type="SUPFAM" id="SSF48371">
    <property type="entry name" value="ARM repeat"/>
    <property type="match status" value="1"/>
</dbReference>
<dbReference type="InterPro" id="IPR016024">
    <property type="entry name" value="ARM-type_fold"/>
</dbReference>
<reference evidence="6 7" key="1">
    <citation type="submission" date="2023-11" db="EMBL/GenBank/DDBJ databases">
        <authorList>
            <person name="Okamura Y."/>
        </authorList>
    </citation>
    <scope>NUCLEOTIDE SEQUENCE [LARGE SCALE GENOMIC DNA]</scope>
</reference>
<dbReference type="GO" id="GO:0005737">
    <property type="term" value="C:cytoplasm"/>
    <property type="evidence" value="ECO:0007669"/>
    <property type="project" value="TreeGrafter"/>
</dbReference>
<dbReference type="GO" id="GO:0038202">
    <property type="term" value="P:TORC1 signaling"/>
    <property type="evidence" value="ECO:0007669"/>
    <property type="project" value="TreeGrafter"/>
</dbReference>
<dbReference type="GO" id="GO:0031931">
    <property type="term" value="C:TORC1 complex"/>
    <property type="evidence" value="ECO:0007669"/>
    <property type="project" value="InterPro"/>
</dbReference>
<dbReference type="GO" id="GO:0010506">
    <property type="term" value="P:regulation of autophagy"/>
    <property type="evidence" value="ECO:0007669"/>
    <property type="project" value="TreeGrafter"/>
</dbReference>
<keyword evidence="7" id="KW-1185">Reference proteome</keyword>
<dbReference type="Proteomes" id="UP001497472">
    <property type="component" value="Unassembled WGS sequence"/>
</dbReference>
<feature type="compositionally biased region" description="Low complexity" evidence="4">
    <location>
        <begin position="838"/>
        <end position="847"/>
    </location>
</feature>
<dbReference type="InterPro" id="IPR029347">
    <property type="entry name" value="Raptor_N"/>
</dbReference>
<proteinExistence type="inferred from homology"/>
<dbReference type="GO" id="GO:0009267">
    <property type="term" value="P:cellular response to starvation"/>
    <property type="evidence" value="ECO:0007669"/>
    <property type="project" value="TreeGrafter"/>
</dbReference>
<dbReference type="EMBL" id="CAVLEF010000009">
    <property type="protein sequence ID" value="CAK1546885.1"/>
    <property type="molecule type" value="Genomic_DNA"/>
</dbReference>
<comment type="caution">
    <text evidence="6">The sequence shown here is derived from an EMBL/GenBank/DDBJ whole genome shotgun (WGS) entry which is preliminary data.</text>
</comment>
<protein>
    <recommendedName>
        <fullName evidence="5">Raptor N-terminal CASPase-like domain-containing protein</fullName>
    </recommendedName>
</protein>
<dbReference type="GO" id="GO:0071230">
    <property type="term" value="P:cellular response to amino acid stimulus"/>
    <property type="evidence" value="ECO:0007669"/>
    <property type="project" value="TreeGrafter"/>
</dbReference>
<dbReference type="PANTHER" id="PTHR12848:SF16">
    <property type="entry name" value="REGULATORY-ASSOCIATED PROTEIN OF MTOR"/>
    <property type="match status" value="1"/>
</dbReference>
<evidence type="ECO:0000259" key="5">
    <source>
        <dbReference type="SMART" id="SM01302"/>
    </source>
</evidence>
<feature type="region of interest" description="Disordered" evidence="4">
    <location>
        <begin position="1072"/>
        <end position="1094"/>
    </location>
</feature>
<evidence type="ECO:0000313" key="7">
    <source>
        <dbReference type="Proteomes" id="UP001497472"/>
    </source>
</evidence>
<feature type="domain" description="Raptor N-terminal CASPase-like" evidence="5">
    <location>
        <begin position="59"/>
        <end position="212"/>
    </location>
</feature>
<feature type="region of interest" description="Disordered" evidence="4">
    <location>
        <begin position="786"/>
        <end position="847"/>
    </location>
</feature>
<dbReference type="SUPFAM" id="SSF50978">
    <property type="entry name" value="WD40 repeat-like"/>
    <property type="match status" value="1"/>
</dbReference>
<evidence type="ECO:0000256" key="2">
    <source>
        <dbReference type="ARBA" id="ARBA00022574"/>
    </source>
</evidence>
<name>A0AAV1JEG3_9NEOP</name>
<evidence type="ECO:0000256" key="1">
    <source>
        <dbReference type="ARBA" id="ARBA00009257"/>
    </source>
</evidence>
<gene>
    <name evidence="6" type="ORF">LNINA_LOCUS6393</name>
</gene>
<dbReference type="InterPro" id="IPR011989">
    <property type="entry name" value="ARM-like"/>
</dbReference>
<evidence type="ECO:0000256" key="3">
    <source>
        <dbReference type="ARBA" id="ARBA00022737"/>
    </source>
</evidence>
<keyword evidence="3" id="KW-0677">Repeat</keyword>